<dbReference type="AlphaFoldDB" id="A0A8T0RPX4"/>
<organism evidence="2 3">
    <name type="scientific">Panicum virgatum</name>
    <name type="common">Blackwell switchgrass</name>
    <dbReference type="NCBI Taxonomy" id="38727"/>
    <lineage>
        <taxon>Eukaryota</taxon>
        <taxon>Viridiplantae</taxon>
        <taxon>Streptophyta</taxon>
        <taxon>Embryophyta</taxon>
        <taxon>Tracheophyta</taxon>
        <taxon>Spermatophyta</taxon>
        <taxon>Magnoliopsida</taxon>
        <taxon>Liliopsida</taxon>
        <taxon>Poales</taxon>
        <taxon>Poaceae</taxon>
        <taxon>PACMAD clade</taxon>
        <taxon>Panicoideae</taxon>
        <taxon>Panicodae</taxon>
        <taxon>Paniceae</taxon>
        <taxon>Panicinae</taxon>
        <taxon>Panicum</taxon>
        <taxon>Panicum sect. Hiantes</taxon>
    </lineage>
</organism>
<dbReference type="Proteomes" id="UP000823388">
    <property type="component" value="Chromosome 5N"/>
</dbReference>
<keyword evidence="3" id="KW-1185">Reference proteome</keyword>
<evidence type="ECO:0000256" key="1">
    <source>
        <dbReference type="SAM" id="MobiDB-lite"/>
    </source>
</evidence>
<accession>A0A8T0RPX4</accession>
<sequence length="159" mass="16439">MKNIPSDTGTSSLHQIDRTRSSYLDGVSSVPGSSPSSTPRRARRPCPPPAASAPSQATLLSHAASCPPTLPLAGSVSSVPGSSPSPTPRRARRPCPSPARARVELDGAAGAHEARAESSRGRSSVSGGAQKEGGAELGWKRRAPGMRSTRAWRGRRGRA</sequence>
<proteinExistence type="predicted"/>
<evidence type="ECO:0000313" key="2">
    <source>
        <dbReference type="EMBL" id="KAG2587300.1"/>
    </source>
</evidence>
<dbReference type="EMBL" id="CM029046">
    <property type="protein sequence ID" value="KAG2587300.1"/>
    <property type="molecule type" value="Genomic_DNA"/>
</dbReference>
<name>A0A8T0RPX4_PANVG</name>
<comment type="caution">
    <text evidence="2">The sequence shown here is derived from an EMBL/GenBank/DDBJ whole genome shotgun (WGS) entry which is preliminary data.</text>
</comment>
<feature type="compositionally biased region" description="Polar residues" evidence="1">
    <location>
        <begin position="1"/>
        <end position="14"/>
    </location>
</feature>
<gene>
    <name evidence="2" type="ORF">PVAP13_5NG132981</name>
</gene>
<feature type="compositionally biased region" description="Basic residues" evidence="1">
    <location>
        <begin position="140"/>
        <end position="159"/>
    </location>
</feature>
<evidence type="ECO:0000313" key="3">
    <source>
        <dbReference type="Proteomes" id="UP000823388"/>
    </source>
</evidence>
<feature type="region of interest" description="Disordered" evidence="1">
    <location>
        <begin position="1"/>
        <end position="159"/>
    </location>
</feature>
<reference evidence="2" key="1">
    <citation type="submission" date="2020-05" db="EMBL/GenBank/DDBJ databases">
        <title>WGS assembly of Panicum virgatum.</title>
        <authorList>
            <person name="Lovell J.T."/>
            <person name="Jenkins J."/>
            <person name="Shu S."/>
            <person name="Juenger T.E."/>
            <person name="Schmutz J."/>
        </authorList>
    </citation>
    <scope>NUCLEOTIDE SEQUENCE</scope>
    <source>
        <strain evidence="2">AP13</strain>
    </source>
</reference>
<protein>
    <submittedName>
        <fullName evidence="2">Uncharacterized protein</fullName>
    </submittedName>
</protein>
<feature type="compositionally biased region" description="Low complexity" evidence="1">
    <location>
        <begin position="75"/>
        <end position="84"/>
    </location>
</feature>
<feature type="compositionally biased region" description="Low complexity" evidence="1">
    <location>
        <begin position="28"/>
        <end position="39"/>
    </location>
</feature>